<dbReference type="CDD" id="cd19500">
    <property type="entry name" value="RecA-like_Lon"/>
    <property type="match status" value="1"/>
</dbReference>
<evidence type="ECO:0000259" key="17">
    <source>
        <dbReference type="PROSITE" id="PS51787"/>
    </source>
</evidence>
<dbReference type="InterPro" id="IPR027417">
    <property type="entry name" value="P-loop_NTPase"/>
</dbReference>
<evidence type="ECO:0000256" key="15">
    <source>
        <dbReference type="RuleBase" id="RU000591"/>
    </source>
</evidence>
<dbReference type="RefSeq" id="WP_117173251.1">
    <property type="nucleotide sequence ID" value="NZ_QFZK01000001.1"/>
</dbReference>
<evidence type="ECO:0000256" key="13">
    <source>
        <dbReference type="PIRSR" id="PIRSR001174-2"/>
    </source>
</evidence>
<feature type="active site" evidence="10 12">
    <location>
        <position position="720"/>
    </location>
</feature>
<dbReference type="Pfam" id="PF00004">
    <property type="entry name" value="AAA"/>
    <property type="match status" value="1"/>
</dbReference>
<dbReference type="SUPFAM" id="SSF88697">
    <property type="entry name" value="PUA domain-like"/>
    <property type="match status" value="1"/>
</dbReference>
<keyword evidence="8 10" id="KW-0346">Stress response</keyword>
<dbReference type="GO" id="GO:0006515">
    <property type="term" value="P:protein quality control for misfolded or incompletely synthesized proteins"/>
    <property type="evidence" value="ECO:0007669"/>
    <property type="project" value="UniProtKB-UniRule"/>
</dbReference>
<dbReference type="Gene3D" id="1.20.5.5270">
    <property type="match status" value="1"/>
</dbReference>
<feature type="active site" evidence="10 12">
    <location>
        <position position="677"/>
    </location>
</feature>
<dbReference type="GO" id="GO:0004176">
    <property type="term" value="F:ATP-dependent peptidase activity"/>
    <property type="evidence" value="ECO:0007669"/>
    <property type="project" value="UniProtKB-UniRule"/>
</dbReference>
<feature type="domain" description="Lon N-terminal" evidence="17">
    <location>
        <begin position="8"/>
        <end position="202"/>
    </location>
</feature>
<dbReference type="GO" id="GO:0043565">
    <property type="term" value="F:sequence-specific DNA binding"/>
    <property type="evidence" value="ECO:0007669"/>
    <property type="project" value="UniProtKB-UniRule"/>
</dbReference>
<dbReference type="GO" id="GO:0005524">
    <property type="term" value="F:ATP binding"/>
    <property type="evidence" value="ECO:0007669"/>
    <property type="project" value="UniProtKB-UniRule"/>
</dbReference>
<keyword evidence="2 10" id="KW-0963">Cytoplasm</keyword>
<dbReference type="InterPro" id="IPR054594">
    <property type="entry name" value="Lon_lid"/>
</dbReference>
<dbReference type="InterPro" id="IPR003111">
    <property type="entry name" value="Lon_prtase_N"/>
</dbReference>
<evidence type="ECO:0000256" key="7">
    <source>
        <dbReference type="ARBA" id="ARBA00022840"/>
    </source>
</evidence>
<evidence type="ECO:0000259" key="16">
    <source>
        <dbReference type="PROSITE" id="PS51786"/>
    </source>
</evidence>
<dbReference type="AlphaFoldDB" id="A0A3E1RGN5"/>
<dbReference type="InterPro" id="IPR014721">
    <property type="entry name" value="Ribsml_uS5_D2-typ_fold_subgr"/>
</dbReference>
<dbReference type="GO" id="GO:0004252">
    <property type="term" value="F:serine-type endopeptidase activity"/>
    <property type="evidence" value="ECO:0007669"/>
    <property type="project" value="UniProtKB-UniRule"/>
</dbReference>
<comment type="catalytic activity">
    <reaction evidence="9 10 11 14">
        <text>Hydrolysis of proteins in presence of ATP.</text>
        <dbReference type="EC" id="3.4.21.53"/>
    </reaction>
</comment>
<evidence type="ECO:0000256" key="8">
    <source>
        <dbReference type="ARBA" id="ARBA00023016"/>
    </source>
</evidence>
<dbReference type="InterPro" id="IPR008268">
    <property type="entry name" value="Peptidase_S16_AS"/>
</dbReference>
<feature type="domain" description="Lon proteolytic" evidence="16">
    <location>
        <begin position="590"/>
        <end position="771"/>
    </location>
</feature>
<dbReference type="SUPFAM" id="SSF52540">
    <property type="entry name" value="P-loop containing nucleoside triphosphate hydrolases"/>
    <property type="match status" value="1"/>
</dbReference>
<proteinExistence type="evidence at transcript level"/>
<evidence type="ECO:0000256" key="10">
    <source>
        <dbReference type="HAMAP-Rule" id="MF_01973"/>
    </source>
</evidence>
<comment type="caution">
    <text evidence="18">The sequence shown here is derived from an EMBL/GenBank/DDBJ whole genome shotgun (WGS) entry which is preliminary data.</text>
</comment>
<feature type="binding site" evidence="10 13">
    <location>
        <begin position="354"/>
        <end position="361"/>
    </location>
    <ligand>
        <name>ATP</name>
        <dbReference type="ChEBI" id="CHEBI:30616"/>
    </ligand>
</feature>
<keyword evidence="4 10" id="KW-0547">Nucleotide-binding</keyword>
<name>A0A3E1RGN5_9BURK</name>
<dbReference type="SMART" id="SM00464">
    <property type="entry name" value="LON"/>
    <property type="match status" value="1"/>
</dbReference>
<evidence type="ECO:0000256" key="2">
    <source>
        <dbReference type="ARBA" id="ARBA00022490"/>
    </source>
</evidence>
<dbReference type="InterPro" id="IPR046336">
    <property type="entry name" value="Lon_prtase_N_sf"/>
</dbReference>
<reference evidence="18 19" key="1">
    <citation type="submission" date="2018-05" db="EMBL/GenBank/DDBJ databases">
        <title>Rhodoferax soyangensis sp.nov., isolated from an oligotrophic freshwater lake.</title>
        <authorList>
            <person name="Park M."/>
        </authorList>
    </citation>
    <scope>NUCLEOTIDE SEQUENCE [LARGE SCALE GENOMIC DNA]</scope>
    <source>
        <strain evidence="18 19">IMCC26218</strain>
    </source>
</reference>
<keyword evidence="5 10" id="KW-0378">Hydrolase</keyword>
<dbReference type="InterPro" id="IPR027543">
    <property type="entry name" value="Lon_bac"/>
</dbReference>
<organism evidence="18 19">
    <name type="scientific">Rhodoferax lacus</name>
    <dbReference type="NCBI Taxonomy" id="2184758"/>
    <lineage>
        <taxon>Bacteria</taxon>
        <taxon>Pseudomonadati</taxon>
        <taxon>Pseudomonadota</taxon>
        <taxon>Betaproteobacteria</taxon>
        <taxon>Burkholderiales</taxon>
        <taxon>Comamonadaceae</taxon>
        <taxon>Rhodoferax</taxon>
    </lineage>
</organism>
<evidence type="ECO:0000256" key="9">
    <source>
        <dbReference type="ARBA" id="ARBA00050665"/>
    </source>
</evidence>
<dbReference type="PRINTS" id="PR00830">
    <property type="entry name" value="ENDOLAPTASE"/>
</dbReference>
<dbReference type="HAMAP" id="MF_01973">
    <property type="entry name" value="lon_bact"/>
    <property type="match status" value="1"/>
</dbReference>
<dbReference type="InterPro" id="IPR020568">
    <property type="entry name" value="Ribosomal_Su5_D2-typ_SF"/>
</dbReference>
<evidence type="ECO:0000256" key="5">
    <source>
        <dbReference type="ARBA" id="ARBA00022801"/>
    </source>
</evidence>
<dbReference type="GO" id="GO:0034605">
    <property type="term" value="P:cellular response to heat"/>
    <property type="evidence" value="ECO:0007669"/>
    <property type="project" value="UniProtKB-UniRule"/>
</dbReference>
<dbReference type="InterPro" id="IPR015947">
    <property type="entry name" value="PUA-like_sf"/>
</dbReference>
<evidence type="ECO:0000256" key="11">
    <source>
        <dbReference type="PIRNR" id="PIRNR001174"/>
    </source>
</evidence>
<keyword evidence="6 10" id="KW-0720">Serine protease</keyword>
<evidence type="ECO:0000256" key="14">
    <source>
        <dbReference type="PROSITE-ProRule" id="PRU01122"/>
    </source>
</evidence>
<dbReference type="OrthoDB" id="9803599at2"/>
<comment type="function">
    <text evidence="10">ATP-dependent serine protease that mediates the selective degradation of mutant and abnormal proteins as well as certain short-lived regulatory proteins. Required for cellular homeostasis and for survival from DNA damage and developmental changes induced by stress. Degrades polypeptides processively to yield small peptide fragments that are 5 to 10 amino acids long. Binds to DNA in a double-stranded, site-specific manner.</text>
</comment>
<dbReference type="Proteomes" id="UP000260665">
    <property type="component" value="Unassembled WGS sequence"/>
</dbReference>
<comment type="subcellular location">
    <subcellularLocation>
        <location evidence="1 10 11">Cytoplasm</location>
    </subcellularLocation>
</comment>
<dbReference type="PANTHER" id="PTHR10046">
    <property type="entry name" value="ATP DEPENDENT LON PROTEASE FAMILY MEMBER"/>
    <property type="match status" value="1"/>
</dbReference>
<protein>
    <recommendedName>
        <fullName evidence="10 11">Lon protease</fullName>
        <ecNumber evidence="10 11">3.4.21.53</ecNumber>
    </recommendedName>
    <alternativeName>
        <fullName evidence="10">ATP-dependent protease La</fullName>
    </alternativeName>
</protein>
<dbReference type="SMART" id="SM00382">
    <property type="entry name" value="AAA"/>
    <property type="match status" value="1"/>
</dbReference>
<evidence type="ECO:0000313" key="19">
    <source>
        <dbReference type="Proteomes" id="UP000260665"/>
    </source>
</evidence>
<dbReference type="SUPFAM" id="SSF54211">
    <property type="entry name" value="Ribosomal protein S5 domain 2-like"/>
    <property type="match status" value="1"/>
</dbReference>
<keyword evidence="3 10" id="KW-0645">Protease</keyword>
<evidence type="ECO:0000256" key="1">
    <source>
        <dbReference type="ARBA" id="ARBA00004496"/>
    </source>
</evidence>
<dbReference type="InterPro" id="IPR003959">
    <property type="entry name" value="ATPase_AAA_core"/>
</dbReference>
<dbReference type="Gene3D" id="1.20.58.1480">
    <property type="match status" value="1"/>
</dbReference>
<evidence type="ECO:0000256" key="6">
    <source>
        <dbReference type="ARBA" id="ARBA00022825"/>
    </source>
</evidence>
<dbReference type="PROSITE" id="PS01046">
    <property type="entry name" value="LON_SER"/>
    <property type="match status" value="1"/>
</dbReference>
<keyword evidence="7 10" id="KW-0067">ATP-binding</keyword>
<comment type="similarity">
    <text evidence="10 11 14 15">Belongs to the peptidase S16 family.</text>
</comment>
<dbReference type="EC" id="3.4.21.53" evidence="10 11"/>
<evidence type="ECO:0000313" key="18">
    <source>
        <dbReference type="EMBL" id="RFO98545.1"/>
    </source>
</evidence>
<comment type="subunit">
    <text evidence="10 11">Homohexamer. Organized in a ring with a central cavity.</text>
</comment>
<dbReference type="Pfam" id="PF05362">
    <property type="entry name" value="Lon_C"/>
    <property type="match status" value="1"/>
</dbReference>
<comment type="induction">
    <text evidence="10">By heat shock.</text>
</comment>
<sequence>MTLPPNALPIIPVRNMVLFPGMVVPISIGRKSSIEAAELSVQGERPIGILLQTDPSHEAPGPADMAPVGCVAAILRFVTTPNDERYIICQGQQRFRVREHLPGLPYMAAEVDYLSDPQATQDKEVEARHLQLKERAVEALQLLPHVPEEMVNAIQATDAPGLLADLVAGHLDIKPQEKQALLEDIALKDRQDRLLGLLSHRIEVMQISRDIGQRTKASMGQREREFLLREQLKAIQKELGQDESEALEVEELRHQIEASAMPPDVAAQAHKELGRLQRMSDASAEYSTVRTYLEWLVEMPWRAPEPGDIDVPHARAVLEDDHFGLEKVKKRILEYLAVRKLNPAGHGPILCLVGPPGVGKTSLGQSIARALGRKFVRVSLGGVHDEAELRGHRRTYVGALPGNVIQAIRKAGSRDCVMMLDEVDKVGSGVHGDPAAALLELLDPEQNNSFRDNYLAVPFDLSQVMFIATANMLDTITGPLRDRMEVLQLSGYTREEKFAIARKYLVARQRDACGLQATQFTLDDGAVASIIRDYTREAGVRGLERQIAAVCRHAAMLVADGQATQVQVTAADLPGILGPALFEDEVALRSGVPGVATGMAWTPVGGDILFIEATRTAGNGRLILTGQLGDVMKESAQAALTLLKARASGLGLAAVEFEKADVHVHVPAGATPKDGPSAGVAMFVALVSLFLNRPVHSYVAMTGEISLRGLVLPVGGIKEKVLAAAAAGIRQVLLPARNKRDLDDLPASVREQLAFVLLDDVDQALQHAMPLGSHMDSPG</sequence>
<gene>
    <name evidence="10 18" type="primary">lon</name>
    <name evidence="18" type="ORF">DIC66_01255</name>
</gene>
<dbReference type="FunFam" id="3.40.50.300:FF:000021">
    <property type="entry name" value="Lon protease homolog"/>
    <property type="match status" value="1"/>
</dbReference>
<evidence type="ECO:0000256" key="12">
    <source>
        <dbReference type="PIRSR" id="PIRSR001174-1"/>
    </source>
</evidence>
<evidence type="ECO:0000256" key="3">
    <source>
        <dbReference type="ARBA" id="ARBA00022670"/>
    </source>
</evidence>
<dbReference type="Gene3D" id="3.40.50.300">
    <property type="entry name" value="P-loop containing nucleotide triphosphate hydrolases"/>
    <property type="match status" value="1"/>
</dbReference>
<dbReference type="InterPro" id="IPR004815">
    <property type="entry name" value="Lon_bac/euk-typ"/>
</dbReference>
<dbReference type="Pfam" id="PF02190">
    <property type="entry name" value="LON_substr_bdg"/>
    <property type="match status" value="1"/>
</dbReference>
<dbReference type="InterPro" id="IPR027065">
    <property type="entry name" value="Lon_Prtase"/>
</dbReference>
<keyword evidence="19" id="KW-1185">Reference proteome</keyword>
<dbReference type="InterPro" id="IPR003593">
    <property type="entry name" value="AAA+_ATPase"/>
</dbReference>
<dbReference type="FunFam" id="1.20.5.5270:FF:000002">
    <property type="entry name" value="Lon protease homolog"/>
    <property type="match status" value="1"/>
</dbReference>
<dbReference type="EMBL" id="QFZK01000001">
    <property type="protein sequence ID" value="RFO98545.1"/>
    <property type="molecule type" value="Genomic_DNA"/>
</dbReference>
<dbReference type="Gene3D" id="1.10.8.60">
    <property type="match status" value="1"/>
</dbReference>
<dbReference type="InterPro" id="IPR008269">
    <property type="entry name" value="Lon_proteolytic"/>
</dbReference>
<accession>A0A3E1RGN5</accession>
<dbReference type="Gene3D" id="3.30.230.10">
    <property type="match status" value="1"/>
</dbReference>
<dbReference type="PROSITE" id="PS51786">
    <property type="entry name" value="LON_PROTEOLYTIC"/>
    <property type="match status" value="1"/>
</dbReference>
<dbReference type="NCBIfam" id="TIGR00763">
    <property type="entry name" value="lon"/>
    <property type="match status" value="1"/>
</dbReference>
<dbReference type="GO" id="GO:0016887">
    <property type="term" value="F:ATP hydrolysis activity"/>
    <property type="evidence" value="ECO:0007669"/>
    <property type="project" value="UniProtKB-UniRule"/>
</dbReference>
<dbReference type="PIRSF" id="PIRSF001174">
    <property type="entry name" value="Lon_proteas"/>
    <property type="match status" value="1"/>
</dbReference>
<evidence type="ECO:0000256" key="4">
    <source>
        <dbReference type="ARBA" id="ARBA00022741"/>
    </source>
</evidence>
<dbReference type="PROSITE" id="PS51787">
    <property type="entry name" value="LON_N"/>
    <property type="match status" value="1"/>
</dbReference>
<dbReference type="Pfam" id="PF22667">
    <property type="entry name" value="Lon_lid"/>
    <property type="match status" value="1"/>
</dbReference>
<dbReference type="GO" id="GO:0005737">
    <property type="term" value="C:cytoplasm"/>
    <property type="evidence" value="ECO:0007669"/>
    <property type="project" value="UniProtKB-SubCell"/>
</dbReference>
<dbReference type="Gene3D" id="2.30.130.40">
    <property type="entry name" value="LON domain-like"/>
    <property type="match status" value="1"/>
</dbReference>